<evidence type="ECO:0000313" key="2">
    <source>
        <dbReference type="Proteomes" id="UP000007115"/>
    </source>
</evidence>
<dbReference type="EMBL" id="ABDF02000088">
    <property type="protein sequence ID" value="EHK17715.1"/>
    <property type="molecule type" value="Genomic_DNA"/>
</dbReference>
<evidence type="ECO:0008006" key="3">
    <source>
        <dbReference type="Google" id="ProtNLM"/>
    </source>
</evidence>
<dbReference type="InterPro" id="IPR035994">
    <property type="entry name" value="Nucleoside_phosphorylase_sf"/>
</dbReference>
<dbReference type="eggNOG" id="KOG1840">
    <property type="taxonomic scope" value="Eukaryota"/>
</dbReference>
<dbReference type="PANTHER" id="PTHR46082">
    <property type="entry name" value="ATP/GTP-BINDING PROTEIN-RELATED"/>
    <property type="match status" value="1"/>
</dbReference>
<name>G9N6F4_HYPVG</name>
<dbReference type="InParanoid" id="G9N6F4"/>
<dbReference type="VEuPathDB" id="FungiDB:TRIVIDRAFT_15807"/>
<dbReference type="SUPFAM" id="SSF53167">
    <property type="entry name" value="Purine and uridine phosphorylases"/>
    <property type="match status" value="1"/>
</dbReference>
<feature type="non-terminal residue" evidence="1">
    <location>
        <position position="345"/>
    </location>
</feature>
<dbReference type="STRING" id="413071.G9N6F4"/>
<accession>G9N6F4</accession>
<dbReference type="GO" id="GO:0003824">
    <property type="term" value="F:catalytic activity"/>
    <property type="evidence" value="ECO:0007669"/>
    <property type="project" value="InterPro"/>
</dbReference>
<keyword evidence="2" id="KW-1185">Reference proteome</keyword>
<dbReference type="OrthoDB" id="20872at2759"/>
<comment type="caution">
    <text evidence="1">The sequence shown here is derived from an EMBL/GenBank/DDBJ whole genome shotgun (WGS) entry which is preliminary data.</text>
</comment>
<dbReference type="HOGENOM" id="CLU_000288_34_22_1"/>
<organism evidence="1 2">
    <name type="scientific">Hypocrea virens (strain Gv29-8 / FGSC 10586)</name>
    <name type="common">Gliocladium virens</name>
    <name type="synonym">Trichoderma virens</name>
    <dbReference type="NCBI Taxonomy" id="413071"/>
    <lineage>
        <taxon>Eukaryota</taxon>
        <taxon>Fungi</taxon>
        <taxon>Dikarya</taxon>
        <taxon>Ascomycota</taxon>
        <taxon>Pezizomycotina</taxon>
        <taxon>Sordariomycetes</taxon>
        <taxon>Hypocreomycetidae</taxon>
        <taxon>Hypocreales</taxon>
        <taxon>Hypocreaceae</taxon>
        <taxon>Trichoderma</taxon>
    </lineage>
</organism>
<dbReference type="InterPro" id="IPR053137">
    <property type="entry name" value="NLR-like"/>
</dbReference>
<dbReference type="PANTHER" id="PTHR46082:SF6">
    <property type="entry name" value="AAA+ ATPASE DOMAIN-CONTAINING PROTEIN-RELATED"/>
    <property type="match status" value="1"/>
</dbReference>
<dbReference type="AlphaFoldDB" id="G9N6F4"/>
<reference evidence="1 2" key="1">
    <citation type="journal article" date="2011" name="Genome Biol.">
        <title>Comparative genome sequence analysis underscores mycoparasitism as the ancestral life style of Trichoderma.</title>
        <authorList>
            <person name="Kubicek C.P."/>
            <person name="Herrera-Estrella A."/>
            <person name="Seidl-Seiboth V."/>
            <person name="Martinez D.A."/>
            <person name="Druzhinina I.S."/>
            <person name="Thon M."/>
            <person name="Zeilinger S."/>
            <person name="Casas-Flores S."/>
            <person name="Horwitz B.A."/>
            <person name="Mukherjee P.K."/>
            <person name="Mukherjee M."/>
            <person name="Kredics L."/>
            <person name="Alcaraz L.D."/>
            <person name="Aerts A."/>
            <person name="Antal Z."/>
            <person name="Atanasova L."/>
            <person name="Cervantes-Badillo M.G."/>
            <person name="Challacombe J."/>
            <person name="Chertkov O."/>
            <person name="McCluskey K."/>
            <person name="Coulpier F."/>
            <person name="Deshpande N."/>
            <person name="von Doehren H."/>
            <person name="Ebbole D.J."/>
            <person name="Esquivel-Naranjo E.U."/>
            <person name="Fekete E."/>
            <person name="Flipphi M."/>
            <person name="Glaser F."/>
            <person name="Gomez-Rodriguez E.Y."/>
            <person name="Gruber S."/>
            <person name="Han C."/>
            <person name="Henrissat B."/>
            <person name="Hermosa R."/>
            <person name="Hernandez-Onate M."/>
            <person name="Karaffa L."/>
            <person name="Kosti I."/>
            <person name="Le Crom S."/>
            <person name="Lindquist E."/>
            <person name="Lucas S."/>
            <person name="Luebeck M."/>
            <person name="Luebeck P.S."/>
            <person name="Margeot A."/>
            <person name="Metz B."/>
            <person name="Misra M."/>
            <person name="Nevalainen H."/>
            <person name="Omann M."/>
            <person name="Packer N."/>
            <person name="Perrone G."/>
            <person name="Uresti-Rivera E.E."/>
            <person name="Salamov A."/>
            <person name="Schmoll M."/>
            <person name="Seiboth B."/>
            <person name="Shapiro H."/>
            <person name="Sukno S."/>
            <person name="Tamayo-Ramos J.A."/>
            <person name="Tisch D."/>
            <person name="Wiest A."/>
            <person name="Wilkinson H.H."/>
            <person name="Zhang M."/>
            <person name="Coutinho P.M."/>
            <person name="Kenerley C.M."/>
            <person name="Monte E."/>
            <person name="Baker S.E."/>
            <person name="Grigoriev I.V."/>
        </authorList>
    </citation>
    <scope>NUCLEOTIDE SEQUENCE [LARGE SCALE GENOMIC DNA]</scope>
    <source>
        <strain evidence="2">Gv29-8 / FGSC 10586</strain>
    </source>
</reference>
<dbReference type="GeneID" id="25788398"/>
<dbReference type="GO" id="GO:0009116">
    <property type="term" value="P:nucleoside metabolic process"/>
    <property type="evidence" value="ECO:0007669"/>
    <property type="project" value="InterPro"/>
</dbReference>
<protein>
    <recommendedName>
        <fullName evidence="3">Nucleoside phosphorylase domain-containing protein</fullName>
    </recommendedName>
</protein>
<feature type="non-terminal residue" evidence="1">
    <location>
        <position position="1"/>
    </location>
</feature>
<dbReference type="RefSeq" id="XP_013951602.1">
    <property type="nucleotide sequence ID" value="XM_014096127.1"/>
</dbReference>
<sequence length="345" mass="38924">PARNFFEIAIICTRFAEYNAICLLFDKFWDDYRMPYRFEENIYIAGQVKKHNVVLALLPQSEKLTAATAMAHFRLIYPSLKLFLLVGICGGVPNFKCCGRKVKPLLGDVVISHSVVEYQIGSTNEFTRKDSLVDRHDNSRTISSCVCNCFGTKKDREILQKTTAKFLIEIQANAKDREEWAGEAMFKYSYPGTAADRLFKPDYLHKHRTRFSNCSECKGGPDVICDGARQASCKETGCDEGQLIFRTSLKKKQAFEQISRFAAQKPKIHLEPIASNSIVIKNGLERDKISKEQGVIAFDMGGSWEMKMIPHVYIKGICDYADGHTDKRWQDFAAATAAAATKALL</sequence>
<gene>
    <name evidence="1" type="ORF">TRIVIDRAFT_15807</name>
</gene>
<dbReference type="Proteomes" id="UP000007115">
    <property type="component" value="Unassembled WGS sequence"/>
</dbReference>
<dbReference type="Gene3D" id="3.40.50.1580">
    <property type="entry name" value="Nucleoside phosphorylase domain"/>
    <property type="match status" value="1"/>
</dbReference>
<proteinExistence type="predicted"/>
<evidence type="ECO:0000313" key="1">
    <source>
        <dbReference type="EMBL" id="EHK17715.1"/>
    </source>
</evidence>